<keyword evidence="2" id="KW-1185">Reference proteome</keyword>
<proteinExistence type="predicted"/>
<gene>
    <name evidence="1" type="ORF">NDEV_1501</name>
</gene>
<dbReference type="PANTHER" id="PTHR35040">
    <property type="match status" value="1"/>
</dbReference>
<sequence length="264" mass="29597">MKKILTVVIISLALSFVLYFSFKVPGTELRDDAMGNMTENQTVKMIVVPYFDPYDPQWNQIYEAADKYPRTIKYVIINPCSGPCGDSLSEDWQRVISNLKHRGIKTLGYVFNTSESIANIDYYMKSPVPTDGIFFDNESSTNNLQNFRQFSDHVHSLGGIVYINPGYNFPQVDSYITSGSTDIANIHEIESDKSHHILINEELSPTKLSVILGNVTSSDEMISKLTEVASKGIGTVYVYGDSYSALPPFFIDEVKQASVTLIKQ</sequence>
<dbReference type="PANTHER" id="PTHR35040:SF9">
    <property type="entry name" value="4-LIKE CELL SURFACE PROTEIN, PUTATIVE (AFU_ORTHOLOGUE AFUA_4G14080)-RELATED"/>
    <property type="match status" value="1"/>
</dbReference>
<dbReference type="EMBL" id="LN890280">
    <property type="protein sequence ID" value="CUR52266.1"/>
    <property type="molecule type" value="Genomic_DNA"/>
</dbReference>
<protein>
    <recommendedName>
        <fullName evidence="3">Spherulin 4</fullName>
    </recommendedName>
</protein>
<name>A0A128A4G8_9ARCH</name>
<accession>A0A128A4G8</accession>
<dbReference type="InterPro" id="IPR021986">
    <property type="entry name" value="Spherulin4"/>
</dbReference>
<dbReference type="KEGG" id="ndv:NDEV_1501"/>
<evidence type="ECO:0000313" key="1">
    <source>
        <dbReference type="EMBL" id="CUR52266.1"/>
    </source>
</evidence>
<evidence type="ECO:0008006" key="3">
    <source>
        <dbReference type="Google" id="ProtNLM"/>
    </source>
</evidence>
<dbReference type="AlphaFoldDB" id="A0A128A4G8"/>
<dbReference type="Pfam" id="PF12138">
    <property type="entry name" value="Spherulin4"/>
    <property type="match status" value="1"/>
</dbReference>
<reference evidence="2" key="1">
    <citation type="submission" date="2015-10" db="EMBL/GenBank/DDBJ databases">
        <authorList>
            <person name="Lehtovirta-Morley L.E."/>
            <person name="Vieille C."/>
        </authorList>
    </citation>
    <scope>NUCLEOTIDE SEQUENCE [LARGE SCALE GENOMIC DNA]</scope>
</reference>
<evidence type="ECO:0000313" key="2">
    <source>
        <dbReference type="Proteomes" id="UP000196239"/>
    </source>
</evidence>
<dbReference type="Proteomes" id="UP000196239">
    <property type="component" value="Chromosome 1"/>
</dbReference>
<organism evidence="1 2">
    <name type="scientific">Nitrosotalea devaniterrae</name>
    <dbReference type="NCBI Taxonomy" id="1078905"/>
    <lineage>
        <taxon>Archaea</taxon>
        <taxon>Nitrososphaerota</taxon>
        <taxon>Nitrososphaeria</taxon>
        <taxon>Nitrosotaleales</taxon>
        <taxon>Nitrosotaleaceae</taxon>
        <taxon>Nitrosotalea</taxon>
    </lineage>
</organism>